<dbReference type="EMBL" id="AUYC01000035">
    <property type="protein sequence ID" value="KZN62073.1"/>
    <property type="molecule type" value="Genomic_DNA"/>
</dbReference>
<proteinExistence type="predicted"/>
<gene>
    <name evidence="1" type="ORF">N473_21245</name>
</gene>
<name>A0A161YKZ3_9GAMM</name>
<reference evidence="1 2" key="1">
    <citation type="submission" date="2013-07" db="EMBL/GenBank/DDBJ databases">
        <title>Comparative Genomic and Metabolomic Analysis of Twelve Strains of Pseudoalteromonas luteoviolacea.</title>
        <authorList>
            <person name="Vynne N.G."/>
            <person name="Mansson M."/>
            <person name="Gram L."/>
        </authorList>
    </citation>
    <scope>NUCLEOTIDE SEQUENCE [LARGE SCALE GENOMIC DNA]</scope>
    <source>
        <strain evidence="1 2">CPMOR-1</strain>
    </source>
</reference>
<dbReference type="PATRIC" id="fig|1365248.3.peg.3328"/>
<comment type="caution">
    <text evidence="1">The sequence shown here is derived from an EMBL/GenBank/DDBJ whole genome shotgun (WGS) entry which is preliminary data.</text>
</comment>
<dbReference type="AlphaFoldDB" id="A0A161YKZ3"/>
<protein>
    <submittedName>
        <fullName evidence="1">Uncharacterized protein</fullName>
    </submittedName>
</protein>
<evidence type="ECO:0000313" key="1">
    <source>
        <dbReference type="EMBL" id="KZN62073.1"/>
    </source>
</evidence>
<accession>A0A161YKZ3</accession>
<dbReference type="Proteomes" id="UP000076486">
    <property type="component" value="Unassembled WGS sequence"/>
</dbReference>
<sequence>MSLIQVVGINLAKYVFSIHEVVEHGKCKSHKLSNETNS</sequence>
<evidence type="ECO:0000313" key="2">
    <source>
        <dbReference type="Proteomes" id="UP000076486"/>
    </source>
</evidence>
<organism evidence="1 2">
    <name type="scientific">Pseudoalteromonas luteoviolacea CPMOR-1</name>
    <dbReference type="NCBI Taxonomy" id="1365248"/>
    <lineage>
        <taxon>Bacteria</taxon>
        <taxon>Pseudomonadati</taxon>
        <taxon>Pseudomonadota</taxon>
        <taxon>Gammaproteobacteria</taxon>
        <taxon>Alteromonadales</taxon>
        <taxon>Pseudoalteromonadaceae</taxon>
        <taxon>Pseudoalteromonas</taxon>
    </lineage>
</organism>